<evidence type="ECO:0000259" key="15">
    <source>
        <dbReference type="Pfam" id="PF05000"/>
    </source>
</evidence>
<dbReference type="Pfam" id="PF04998">
    <property type="entry name" value="RNA_pol_Rpb1_5"/>
    <property type="match status" value="1"/>
</dbReference>
<keyword evidence="17" id="KW-1185">Reference proteome</keyword>
<evidence type="ECO:0000256" key="8">
    <source>
        <dbReference type="ARBA" id="ARBA00022833"/>
    </source>
</evidence>
<dbReference type="EC" id="2.7.7.6" evidence="3"/>
<dbReference type="InterPro" id="IPR015699">
    <property type="entry name" value="DNA-dir_RNA_pol1_lsu_N"/>
</dbReference>
<evidence type="ECO:0000256" key="6">
    <source>
        <dbReference type="ARBA" id="ARBA00022695"/>
    </source>
</evidence>
<dbReference type="HOGENOM" id="CLU_000487_2_0_1"/>
<name>D5G8D8_TUBMM</name>
<dbReference type="InterPro" id="IPR038120">
    <property type="entry name" value="Rpb1_funnel_sf"/>
</dbReference>
<feature type="compositionally biased region" description="Acidic residues" evidence="12">
    <location>
        <begin position="754"/>
        <end position="770"/>
    </location>
</feature>
<dbReference type="Pfam" id="PF05000">
    <property type="entry name" value="RNA_pol_Rpb1_4"/>
    <property type="match status" value="1"/>
</dbReference>
<dbReference type="GO" id="GO:0046872">
    <property type="term" value="F:metal ion binding"/>
    <property type="evidence" value="ECO:0007669"/>
    <property type="project" value="UniProtKB-KW"/>
</dbReference>
<evidence type="ECO:0000259" key="14">
    <source>
        <dbReference type="Pfam" id="PF04998"/>
    </source>
</evidence>
<dbReference type="OMA" id="CMGVSAN"/>
<dbReference type="eggNOG" id="KOG0262">
    <property type="taxonomic scope" value="Eukaryota"/>
</dbReference>
<evidence type="ECO:0000259" key="13">
    <source>
        <dbReference type="Pfam" id="PF04983"/>
    </source>
</evidence>
<evidence type="ECO:0000256" key="1">
    <source>
        <dbReference type="ARBA" id="ARBA00004123"/>
    </source>
</evidence>
<protein>
    <recommendedName>
        <fullName evidence="3">DNA-directed RNA polymerase</fullName>
        <ecNumber evidence="3">2.7.7.6</ecNumber>
    </recommendedName>
</protein>
<dbReference type="InParanoid" id="D5G8D8"/>
<feature type="compositionally biased region" description="Acidic residues" evidence="12">
    <location>
        <begin position="804"/>
        <end position="813"/>
    </location>
</feature>
<feature type="domain" description="RNA polymerase Rpb1" evidence="15">
    <location>
        <begin position="260"/>
        <end position="352"/>
    </location>
</feature>
<evidence type="ECO:0000256" key="2">
    <source>
        <dbReference type="ARBA" id="ARBA00006460"/>
    </source>
</evidence>
<dbReference type="CDD" id="cd01435">
    <property type="entry name" value="RNAP_I_RPA1_N"/>
    <property type="match status" value="1"/>
</dbReference>
<dbReference type="PANTHER" id="PTHR19376">
    <property type="entry name" value="DNA-DIRECTED RNA POLYMERASE"/>
    <property type="match status" value="1"/>
</dbReference>
<keyword evidence="8" id="KW-0862">Zinc</keyword>
<accession>D5G8D8</accession>
<dbReference type="GeneID" id="9186001"/>
<dbReference type="FunCoup" id="D5G8D8">
    <property type="interactions" value="1022"/>
</dbReference>
<dbReference type="InterPro" id="IPR042102">
    <property type="entry name" value="RNA_pol_Rpb1_3_sf"/>
</dbReference>
<dbReference type="GO" id="GO:0003677">
    <property type="term" value="F:DNA binding"/>
    <property type="evidence" value="ECO:0007669"/>
    <property type="project" value="InterPro"/>
</dbReference>
<evidence type="ECO:0000256" key="5">
    <source>
        <dbReference type="ARBA" id="ARBA00022679"/>
    </source>
</evidence>
<dbReference type="FunFam" id="1.10.274.100:FF:000006">
    <property type="entry name" value="DNA-directed RNA polymerase subunit"/>
    <property type="match status" value="1"/>
</dbReference>
<dbReference type="GO" id="GO:0003899">
    <property type="term" value="F:DNA-directed RNA polymerase activity"/>
    <property type="evidence" value="ECO:0007669"/>
    <property type="project" value="UniProtKB-EC"/>
</dbReference>
<dbReference type="Pfam" id="PF04983">
    <property type="entry name" value="RNA_pol_Rpb1_3"/>
    <property type="match status" value="1"/>
</dbReference>
<sequence>MNMHLPQNEVARAEAKEIANTDSQYLVPTSGKPLRGLIQDHLVMGVWLTNRDTMFTRDEYQQLLYSCLLPESNALFKGRSSRIITLPPSIMKPNRLWTGKQVITTILENIKPKYFHGLTLYSKSRTPGDSWHPGCEEGQVIFHDGYFVSGILDKSQLGPSEFGLIHSLYEIYGSTVAGSMLSILGRLLTKFLHMRAHTCGMDDLLLTPDGDANRRSVLKGSKRVGNDLSAEYVGLEKDSVNSTELAARLEEVLRDENKSRTLDLKANAQTKNFTSQVIGQCLPSGLQKHFPRNNFQAMTVSGAKGSDVNASQISCLLGQQVLEGRRVPVMVSGKTLPCFKPFETDVRAGGYITDRFLTGVRPQEYYFHCMAGREGLIDTAVKTSRSGYLQRCLIKGMEGIQVHYDNTVRDSDGSLVQFLYGEDALDVSKQKHLKQFKFLAQNINSVVRKLVDDLVNEDLGPRIQRLSDQLNLGVGSEHMKKAMKKYKKTGNLVASEVTMSLYSPSRFLGSVSENFALAREKYLTEDPDGIIVSSKRSKHLVGSQMSRGLDKSEFRHLMALKYLRSVIEPGEAVGIIAGQSIGEPSTQMTLNTFHLAGHATKNVTLGIPRLREIVMTASATLATPSMILTLRPEVSDRDAKIFAKRCSKLLLSEVIDNISIIENLTKTSKEYLLRLELFPASDYEEEYSITKRQVLNILKKVFLAQLERAINKVLNPKKAKSKERIGKDDAMPNIGESSGTIEEAPRYARAAAADAEDGDANSDDEGEDDATNAKQRSRKAEAVSYDNPDDDEEEISRRAQASDSDNEGEDQTDEGLGTDINMQEDRNPIDKAKGGKKATISHDWISDNIKKFEFDKEGGQWCEVKLQYPVEAPKVLMLPIVEKVCRETVIHELSGIGSVAKCKLAVEGVNFSAFWNEQESIDPNTLETNDIAAFLRVYGVEAARGNIIKEMNAVFGGHGISVNIRHLNLIADTMTRGGGFTPFNRQGLKTSVSPFLKMSFETTCNFLTEAVSEGDFDSLTSPSSRIVLGKLSGVGSGSFDVLVGGLQGQLGQTPLY</sequence>
<dbReference type="CDD" id="cd02735">
    <property type="entry name" value="RNAP_I_Rpa1_C"/>
    <property type="match status" value="1"/>
</dbReference>
<dbReference type="Proteomes" id="UP000006911">
    <property type="component" value="Unassembled WGS sequence"/>
</dbReference>
<evidence type="ECO:0000256" key="10">
    <source>
        <dbReference type="ARBA" id="ARBA00023163"/>
    </source>
</evidence>
<evidence type="ECO:0000256" key="12">
    <source>
        <dbReference type="SAM" id="MobiDB-lite"/>
    </source>
</evidence>
<evidence type="ECO:0000256" key="9">
    <source>
        <dbReference type="ARBA" id="ARBA00022842"/>
    </source>
</evidence>
<dbReference type="Gene3D" id="1.10.357.120">
    <property type="match status" value="1"/>
</dbReference>
<feature type="domain" description="RNA polymerase Rpb1" evidence="13">
    <location>
        <begin position="24"/>
        <end position="204"/>
    </location>
</feature>
<proteinExistence type="inferred from homology"/>
<feature type="domain" description="RNA polymerase Rpb1" evidence="14">
    <location>
        <begin position="359"/>
        <end position="991"/>
    </location>
</feature>
<dbReference type="PANTHER" id="PTHR19376:SF11">
    <property type="entry name" value="DNA-DIRECTED RNA POLYMERASE I SUBUNIT RPA1"/>
    <property type="match status" value="1"/>
</dbReference>
<reference evidence="16 17" key="1">
    <citation type="journal article" date="2010" name="Nature">
        <title>Perigord black truffle genome uncovers evolutionary origins and mechanisms of symbiosis.</title>
        <authorList>
            <person name="Martin F."/>
            <person name="Kohler A."/>
            <person name="Murat C."/>
            <person name="Balestrini R."/>
            <person name="Coutinho P.M."/>
            <person name="Jaillon O."/>
            <person name="Montanini B."/>
            <person name="Morin E."/>
            <person name="Noel B."/>
            <person name="Percudani R."/>
            <person name="Porcel B."/>
            <person name="Rubini A."/>
            <person name="Amicucci A."/>
            <person name="Amselem J."/>
            <person name="Anthouard V."/>
            <person name="Arcioni S."/>
            <person name="Artiguenave F."/>
            <person name="Aury J.M."/>
            <person name="Ballario P."/>
            <person name="Bolchi A."/>
            <person name="Brenna A."/>
            <person name="Brun A."/>
            <person name="Buee M."/>
            <person name="Cantarel B."/>
            <person name="Chevalier G."/>
            <person name="Couloux A."/>
            <person name="Da Silva C."/>
            <person name="Denoeud F."/>
            <person name="Duplessis S."/>
            <person name="Ghignone S."/>
            <person name="Hilselberger B."/>
            <person name="Iotti M."/>
            <person name="Marcais B."/>
            <person name="Mello A."/>
            <person name="Miranda M."/>
            <person name="Pacioni G."/>
            <person name="Quesneville H."/>
            <person name="Riccioni C."/>
            <person name="Ruotolo R."/>
            <person name="Splivallo R."/>
            <person name="Stocchi V."/>
            <person name="Tisserant E."/>
            <person name="Viscomi A.R."/>
            <person name="Zambonelli A."/>
            <person name="Zampieri E."/>
            <person name="Henrissat B."/>
            <person name="Lebrun M.H."/>
            <person name="Paolocci F."/>
            <person name="Bonfante P."/>
            <person name="Ottonello S."/>
            <person name="Wincker P."/>
        </authorList>
    </citation>
    <scope>NUCLEOTIDE SEQUENCE [LARGE SCALE GENOMIC DNA]</scope>
    <source>
        <strain evidence="16 17">Mel28</strain>
    </source>
</reference>
<dbReference type="Gene3D" id="1.10.274.100">
    <property type="entry name" value="RNA polymerase Rpb1, domain 3"/>
    <property type="match status" value="1"/>
</dbReference>
<dbReference type="GO" id="GO:0005736">
    <property type="term" value="C:RNA polymerase I complex"/>
    <property type="evidence" value="ECO:0007669"/>
    <property type="project" value="TreeGrafter"/>
</dbReference>
<keyword evidence="6" id="KW-0548">Nucleotidyltransferase</keyword>
<dbReference type="InterPro" id="IPR045867">
    <property type="entry name" value="DNA-dir_RpoC_beta_prime"/>
</dbReference>
<dbReference type="EMBL" id="FN430042">
    <property type="protein sequence ID" value="CAZ80781.1"/>
    <property type="molecule type" value="Genomic_DNA"/>
</dbReference>
<comment type="subcellular location">
    <subcellularLocation>
        <location evidence="1">Nucleus</location>
    </subcellularLocation>
</comment>
<dbReference type="SUPFAM" id="SSF64484">
    <property type="entry name" value="beta and beta-prime subunits of DNA dependent RNA-polymerase"/>
    <property type="match status" value="1"/>
</dbReference>
<keyword evidence="4" id="KW-0240">DNA-directed RNA polymerase</keyword>
<evidence type="ECO:0000256" key="4">
    <source>
        <dbReference type="ARBA" id="ARBA00022478"/>
    </source>
</evidence>
<keyword evidence="5" id="KW-0808">Transferase</keyword>
<dbReference type="RefSeq" id="XP_002836590.1">
    <property type="nucleotide sequence ID" value="XM_002836544.1"/>
</dbReference>
<dbReference type="InterPro" id="IPR007081">
    <property type="entry name" value="RNA_pol_Rpb1_5"/>
</dbReference>
<dbReference type="InterPro" id="IPR007083">
    <property type="entry name" value="RNA_pol_Rpb1_4"/>
</dbReference>
<dbReference type="KEGG" id="tml:GSTUM_00004768001"/>
<comment type="similarity">
    <text evidence="2">Belongs to the RNA polymerase beta' chain family.</text>
</comment>
<organism evidence="16 17">
    <name type="scientific">Tuber melanosporum (strain Mel28)</name>
    <name type="common">Perigord black truffle</name>
    <dbReference type="NCBI Taxonomy" id="656061"/>
    <lineage>
        <taxon>Eukaryota</taxon>
        <taxon>Fungi</taxon>
        <taxon>Dikarya</taxon>
        <taxon>Ascomycota</taxon>
        <taxon>Pezizomycotina</taxon>
        <taxon>Pezizomycetes</taxon>
        <taxon>Pezizales</taxon>
        <taxon>Tuberaceae</taxon>
        <taxon>Tuber</taxon>
    </lineage>
</organism>
<dbReference type="Gene3D" id="1.10.150.390">
    <property type="match status" value="1"/>
</dbReference>
<evidence type="ECO:0000313" key="16">
    <source>
        <dbReference type="EMBL" id="CAZ80781.1"/>
    </source>
</evidence>
<evidence type="ECO:0000313" key="17">
    <source>
        <dbReference type="Proteomes" id="UP000006911"/>
    </source>
</evidence>
<dbReference type="Gene3D" id="3.30.70.2850">
    <property type="match status" value="1"/>
</dbReference>
<dbReference type="GO" id="GO:0006351">
    <property type="term" value="P:DNA-templated transcription"/>
    <property type="evidence" value="ECO:0007669"/>
    <property type="project" value="InterPro"/>
</dbReference>
<dbReference type="STRING" id="656061.D5G8D8"/>
<keyword evidence="7" id="KW-0479">Metal-binding</keyword>
<dbReference type="AlphaFoldDB" id="D5G8D8"/>
<evidence type="ECO:0000256" key="3">
    <source>
        <dbReference type="ARBA" id="ARBA00012418"/>
    </source>
</evidence>
<dbReference type="InterPro" id="IPR047107">
    <property type="entry name" value="DNA-dir_RNA_pol1_lsu_C"/>
</dbReference>
<evidence type="ECO:0000256" key="11">
    <source>
        <dbReference type="ARBA" id="ARBA00023242"/>
    </source>
</evidence>
<feature type="region of interest" description="Disordered" evidence="12">
    <location>
        <begin position="717"/>
        <end position="835"/>
    </location>
</feature>
<keyword evidence="10" id="KW-0804">Transcription</keyword>
<gene>
    <name evidence="16" type="ORF">GSTUM_00004768001</name>
</gene>
<keyword evidence="11" id="KW-0539">Nucleus</keyword>
<evidence type="ECO:0000256" key="7">
    <source>
        <dbReference type="ARBA" id="ARBA00022723"/>
    </source>
</evidence>
<dbReference type="InterPro" id="IPR007066">
    <property type="entry name" value="RNA_pol_Rpb1_3"/>
</dbReference>
<keyword evidence="9" id="KW-0460">Magnesium</keyword>
<dbReference type="Gene3D" id="1.10.132.30">
    <property type="match status" value="1"/>
</dbReference>
<feature type="compositionally biased region" description="Basic and acidic residues" evidence="12">
    <location>
        <begin position="823"/>
        <end position="833"/>
    </location>
</feature>